<dbReference type="Pfam" id="PF00535">
    <property type="entry name" value="Glycos_transf_2"/>
    <property type="match status" value="1"/>
</dbReference>
<dbReference type="GO" id="GO:0016740">
    <property type="term" value="F:transferase activity"/>
    <property type="evidence" value="ECO:0007669"/>
    <property type="project" value="UniProtKB-KW"/>
</dbReference>
<dbReference type="InterPro" id="IPR050834">
    <property type="entry name" value="Glycosyltransf_2"/>
</dbReference>
<feature type="domain" description="Galactosyltransferase C-terminal" evidence="3">
    <location>
        <begin position="163"/>
        <end position="230"/>
    </location>
</feature>
<dbReference type="AlphaFoldDB" id="A0AB39L7N8"/>
<dbReference type="InterPro" id="IPR027791">
    <property type="entry name" value="Galactosyl_T_C"/>
</dbReference>
<accession>A0AB39L7N8</accession>
<evidence type="ECO:0000313" key="4">
    <source>
        <dbReference type="EMBL" id="XDP46875.1"/>
    </source>
</evidence>
<dbReference type="InterPro" id="IPR001173">
    <property type="entry name" value="Glyco_trans_2-like"/>
</dbReference>
<dbReference type="PANTHER" id="PTHR43685:SF3">
    <property type="entry name" value="SLR2126 PROTEIN"/>
    <property type="match status" value="1"/>
</dbReference>
<dbReference type="RefSeq" id="WP_369047089.1">
    <property type="nucleotide sequence ID" value="NZ_CP163302.1"/>
</dbReference>
<reference evidence="4" key="1">
    <citation type="submission" date="2024-07" db="EMBL/GenBank/DDBJ databases">
        <authorList>
            <person name="fu j."/>
        </authorList>
    </citation>
    <scope>NUCLEOTIDE SEQUENCE</scope>
    <source>
        <strain evidence="4">P10A9</strain>
    </source>
</reference>
<proteinExistence type="predicted"/>
<dbReference type="SUPFAM" id="SSF53448">
    <property type="entry name" value="Nucleotide-diphospho-sugar transferases"/>
    <property type="match status" value="1"/>
</dbReference>
<dbReference type="Gene3D" id="3.90.550.10">
    <property type="entry name" value="Spore Coat Polysaccharide Biosynthesis Protein SpsA, Chain A"/>
    <property type="match status" value="1"/>
</dbReference>
<evidence type="ECO:0000259" key="3">
    <source>
        <dbReference type="Pfam" id="PF02709"/>
    </source>
</evidence>
<keyword evidence="1" id="KW-0808">Transferase</keyword>
<evidence type="ECO:0000259" key="2">
    <source>
        <dbReference type="Pfam" id="PF00535"/>
    </source>
</evidence>
<protein>
    <submittedName>
        <fullName evidence="4">Glycosyltransferase family 2 protein</fullName>
    </submittedName>
</protein>
<dbReference type="KEGG" id="spue:AB5L97_07745"/>
<evidence type="ECO:0000256" key="1">
    <source>
        <dbReference type="ARBA" id="ARBA00022679"/>
    </source>
</evidence>
<gene>
    <name evidence="4" type="ORF">AB5L97_07745</name>
</gene>
<name>A0AB39L7N8_9MICC</name>
<dbReference type="Pfam" id="PF02709">
    <property type="entry name" value="Glyco_transf_7C"/>
    <property type="match status" value="1"/>
</dbReference>
<organism evidence="4">
    <name type="scientific">Sinomonas puerhi</name>
    <dbReference type="NCBI Taxonomy" id="3238584"/>
    <lineage>
        <taxon>Bacteria</taxon>
        <taxon>Bacillati</taxon>
        <taxon>Actinomycetota</taxon>
        <taxon>Actinomycetes</taxon>
        <taxon>Micrococcales</taxon>
        <taxon>Micrococcaceae</taxon>
        <taxon>Sinomonas</taxon>
    </lineage>
</organism>
<dbReference type="PANTHER" id="PTHR43685">
    <property type="entry name" value="GLYCOSYLTRANSFERASE"/>
    <property type="match status" value="1"/>
</dbReference>
<dbReference type="EMBL" id="CP163302">
    <property type="protein sequence ID" value="XDP46875.1"/>
    <property type="molecule type" value="Genomic_DNA"/>
</dbReference>
<sequence>MTPQASVIVPTHNKRERLVLMLEAFAHQAVPDFEVVVCDDGSTDGTAEALASLEAEVPYRLVYVSGPRGGAGAARNRAAAAARGDVLIFNDDDMVPAPGFVARHVEACAAGDVLSRGERWAVPVDVVPSFLGRRADAALYAEVWSSARMTVAEKWTLDALAASPDHHYRFLQTCTSNLALRRSSFEQVGGFDESFGTRWGAEDTEFGYRAQLAGVGIRLTTAAKNLHLEHSTDSGAKFTKGLENFRRLAEIHPESKGIKTLVKYVEMAVERGHAAELFDEQSFVDWTSPDILSFS</sequence>
<feature type="domain" description="Glycosyltransferase 2-like" evidence="2">
    <location>
        <begin position="6"/>
        <end position="126"/>
    </location>
</feature>
<dbReference type="InterPro" id="IPR029044">
    <property type="entry name" value="Nucleotide-diphossugar_trans"/>
</dbReference>